<feature type="domain" description="FAD-binding PCMH-type" evidence="3">
    <location>
        <begin position="45"/>
        <end position="219"/>
    </location>
</feature>
<dbReference type="InterPro" id="IPR036318">
    <property type="entry name" value="FAD-bd_PCMH-like_sf"/>
</dbReference>
<dbReference type="EMBL" id="SMLL01000003">
    <property type="protein sequence ID" value="TFZ01032.1"/>
    <property type="molecule type" value="Genomic_DNA"/>
</dbReference>
<accession>A0A4Z0BQI3</accession>
<dbReference type="InterPro" id="IPR016166">
    <property type="entry name" value="FAD-bd_PCMH"/>
</dbReference>
<comment type="caution">
    <text evidence="4">The sequence shown here is derived from an EMBL/GenBank/DDBJ whole genome shotgun (WGS) entry which is preliminary data.</text>
</comment>
<evidence type="ECO:0000256" key="1">
    <source>
        <dbReference type="ARBA" id="ARBA00022630"/>
    </source>
</evidence>
<organism evidence="4 5">
    <name type="scientific">Ramlibacter rhizophilus</name>
    <dbReference type="NCBI Taxonomy" id="1781167"/>
    <lineage>
        <taxon>Bacteria</taxon>
        <taxon>Pseudomonadati</taxon>
        <taxon>Pseudomonadota</taxon>
        <taxon>Betaproteobacteria</taxon>
        <taxon>Burkholderiales</taxon>
        <taxon>Comamonadaceae</taxon>
        <taxon>Ramlibacter</taxon>
    </lineage>
</organism>
<dbReference type="Proteomes" id="UP000297564">
    <property type="component" value="Unassembled WGS sequence"/>
</dbReference>
<name>A0A4Z0BQI3_9BURK</name>
<dbReference type="InterPro" id="IPR006094">
    <property type="entry name" value="Oxid_FAD_bind_N"/>
</dbReference>
<dbReference type="PANTHER" id="PTHR11748">
    <property type="entry name" value="D-LACTATE DEHYDROGENASE"/>
    <property type="match status" value="1"/>
</dbReference>
<dbReference type="PROSITE" id="PS51387">
    <property type="entry name" value="FAD_PCMH"/>
    <property type="match status" value="1"/>
</dbReference>
<keyword evidence="2" id="KW-0274">FAD</keyword>
<gene>
    <name evidence="4" type="ORF">EZ242_06455</name>
</gene>
<evidence type="ECO:0000259" key="3">
    <source>
        <dbReference type="PROSITE" id="PS51387"/>
    </source>
</evidence>
<dbReference type="PANTHER" id="PTHR11748:SF119">
    <property type="entry name" value="D-2-HYDROXYGLUTARATE DEHYDROGENASE"/>
    <property type="match status" value="1"/>
</dbReference>
<evidence type="ECO:0000313" key="5">
    <source>
        <dbReference type="Proteomes" id="UP000297564"/>
    </source>
</evidence>
<dbReference type="GO" id="GO:0008720">
    <property type="term" value="F:D-lactate dehydrogenase (NAD+) activity"/>
    <property type="evidence" value="ECO:0007669"/>
    <property type="project" value="TreeGrafter"/>
</dbReference>
<dbReference type="Gene3D" id="3.30.465.10">
    <property type="match status" value="1"/>
</dbReference>
<keyword evidence="5" id="KW-1185">Reference proteome</keyword>
<dbReference type="SUPFAM" id="SSF56176">
    <property type="entry name" value="FAD-binding/transporter-associated domain-like"/>
    <property type="match status" value="1"/>
</dbReference>
<dbReference type="GO" id="GO:0004458">
    <property type="term" value="F:D-lactate dehydrogenase (cytochrome) activity"/>
    <property type="evidence" value="ECO:0007669"/>
    <property type="project" value="TreeGrafter"/>
</dbReference>
<sequence>MNAPLNPIEHLQIEVPDIDWVSDPQRIARLSQDFSWFSPVLTRQLAGKMAEAVARPRSVEEIRALVAACARLRVPITIRGAGTGNYGQCVPLQGGVVLDLSGFNQFLWARGGAARAQAGIRLADFEKQARASAGLELRCMPSTFRSATLGGLFGGGFGGVGSINYGPLAARGNVLGIKVMTVEESPQIVELRGPEALALHHLWGTNGLVLEIELAMAPALDWQEHLVVFEAFGDALEFGQAVAAAPGIVKREVGLLADPIPGYLTAWSAHLPAGSHALVLAIAPAGEAAMRELAAAWRGEVSYAKSAAEVAQGGRTLLETTWNHTTQLALRVRKDITYLQSAFTPGQHLAQVRKLHALLHPEVQMHAEFIRTLDGQLTCTALQIVEFTTEERLQEIMRIHREHGVRINDPHVFIVEDGKAGGGLDPAVVAAKRRFDPLNLLNPGKVRAWREGVPE</sequence>
<dbReference type="SUPFAM" id="SSF55103">
    <property type="entry name" value="FAD-linked oxidases, C-terminal domain"/>
    <property type="match status" value="1"/>
</dbReference>
<proteinExistence type="predicted"/>
<dbReference type="RefSeq" id="WP_135284329.1">
    <property type="nucleotide sequence ID" value="NZ_SMLL01000003.1"/>
</dbReference>
<dbReference type="OrthoDB" id="9811557at2"/>
<evidence type="ECO:0000313" key="4">
    <source>
        <dbReference type="EMBL" id="TFZ01032.1"/>
    </source>
</evidence>
<dbReference type="AlphaFoldDB" id="A0A4Z0BQI3"/>
<dbReference type="Pfam" id="PF01565">
    <property type="entry name" value="FAD_binding_4"/>
    <property type="match status" value="1"/>
</dbReference>
<evidence type="ECO:0000256" key="2">
    <source>
        <dbReference type="ARBA" id="ARBA00022827"/>
    </source>
</evidence>
<dbReference type="InterPro" id="IPR016169">
    <property type="entry name" value="FAD-bd_PCMH_sub2"/>
</dbReference>
<keyword evidence="1" id="KW-0285">Flavoprotein</keyword>
<reference evidence="4 5" key="1">
    <citation type="submission" date="2019-03" db="EMBL/GenBank/DDBJ databases">
        <title>Ramlibacter rhizophilus CCTCC AB2015357, whole genome shotgun sequence.</title>
        <authorList>
            <person name="Zhang X."/>
            <person name="Feng G."/>
            <person name="Zhu H."/>
        </authorList>
    </citation>
    <scope>NUCLEOTIDE SEQUENCE [LARGE SCALE GENOMIC DNA]</scope>
    <source>
        <strain evidence="4 5">CCTCC AB2015357</strain>
    </source>
</reference>
<dbReference type="InterPro" id="IPR016164">
    <property type="entry name" value="FAD-linked_Oxase-like_C"/>
</dbReference>
<dbReference type="GO" id="GO:1903457">
    <property type="term" value="P:lactate catabolic process"/>
    <property type="evidence" value="ECO:0007669"/>
    <property type="project" value="TreeGrafter"/>
</dbReference>
<dbReference type="GO" id="GO:0071949">
    <property type="term" value="F:FAD binding"/>
    <property type="evidence" value="ECO:0007669"/>
    <property type="project" value="InterPro"/>
</dbReference>
<protein>
    <submittedName>
        <fullName evidence="4">FAD-binding oxidoreductase</fullName>
    </submittedName>
</protein>